<evidence type="ECO:0000256" key="2">
    <source>
        <dbReference type="SAM" id="Phobius"/>
    </source>
</evidence>
<feature type="transmembrane region" description="Helical" evidence="2">
    <location>
        <begin position="182"/>
        <end position="200"/>
    </location>
</feature>
<evidence type="ECO:0000256" key="1">
    <source>
        <dbReference type="SAM" id="MobiDB-lite"/>
    </source>
</evidence>
<feature type="compositionally biased region" description="Acidic residues" evidence="1">
    <location>
        <begin position="103"/>
        <end position="112"/>
    </location>
</feature>
<dbReference type="EMBL" id="MN739334">
    <property type="protein sequence ID" value="QHS99073.1"/>
    <property type="molecule type" value="Genomic_DNA"/>
</dbReference>
<sequence>MSSLGFSFIKSTESKNTEQPSKKKHCRTLRKRQTKKTSKIDNLLNSLSTTQTKMIQGYGGRTDNISERADDDDDDDGLADFTPPPLPTNNIMEDQKMNKPDNVQEDDENEEFEEVTQENFAQLGDVAADNYYKQYVPYYNQLQGSSSEAHANKDALMTKLNYMIHLLEEQKDEKTENVTEELVLYLFLGVFVIFIVDSFARAGKYTR</sequence>
<dbReference type="AlphaFoldDB" id="A0A6C0C6C2"/>
<keyword evidence="2" id="KW-0472">Membrane</keyword>
<proteinExistence type="predicted"/>
<feature type="region of interest" description="Disordered" evidence="1">
    <location>
        <begin position="1"/>
        <end position="112"/>
    </location>
</feature>
<keyword evidence="2" id="KW-1133">Transmembrane helix</keyword>
<keyword evidence="2" id="KW-0812">Transmembrane</keyword>
<feature type="compositionally biased region" description="Acidic residues" evidence="1">
    <location>
        <begin position="69"/>
        <end position="78"/>
    </location>
</feature>
<name>A0A6C0C6C2_9ZZZZ</name>
<feature type="compositionally biased region" description="Basic residues" evidence="1">
    <location>
        <begin position="22"/>
        <end position="37"/>
    </location>
</feature>
<protein>
    <submittedName>
        <fullName evidence="3">Uncharacterized protein</fullName>
    </submittedName>
</protein>
<evidence type="ECO:0000313" key="3">
    <source>
        <dbReference type="EMBL" id="QHS99073.1"/>
    </source>
</evidence>
<feature type="compositionally biased region" description="Polar residues" evidence="1">
    <location>
        <begin position="43"/>
        <end position="54"/>
    </location>
</feature>
<organism evidence="3">
    <name type="scientific">viral metagenome</name>
    <dbReference type="NCBI Taxonomy" id="1070528"/>
    <lineage>
        <taxon>unclassified sequences</taxon>
        <taxon>metagenomes</taxon>
        <taxon>organismal metagenomes</taxon>
    </lineage>
</organism>
<accession>A0A6C0C6C2</accession>
<feature type="compositionally biased region" description="Polar residues" evidence="1">
    <location>
        <begin position="1"/>
        <end position="11"/>
    </location>
</feature>
<reference evidence="3" key="1">
    <citation type="journal article" date="2020" name="Nature">
        <title>Giant virus diversity and host interactions through global metagenomics.</title>
        <authorList>
            <person name="Schulz F."/>
            <person name="Roux S."/>
            <person name="Paez-Espino D."/>
            <person name="Jungbluth S."/>
            <person name="Walsh D.A."/>
            <person name="Denef V.J."/>
            <person name="McMahon K.D."/>
            <person name="Konstantinidis K.T."/>
            <person name="Eloe-Fadrosh E.A."/>
            <person name="Kyrpides N.C."/>
            <person name="Woyke T."/>
        </authorList>
    </citation>
    <scope>NUCLEOTIDE SEQUENCE</scope>
    <source>
        <strain evidence="3">GVMAG-M-3300020185-33</strain>
    </source>
</reference>